<keyword evidence="2" id="KW-0678">Repressor</keyword>
<keyword evidence="6" id="KW-0804">Transcription</keyword>
<dbReference type="FunFam" id="1.25.40.10:FF:000403">
    <property type="entry name" value="General transcriptional repressor, putative"/>
    <property type="match status" value="1"/>
</dbReference>
<evidence type="ECO:0000256" key="4">
    <source>
        <dbReference type="ARBA" id="ARBA00022803"/>
    </source>
</evidence>
<keyword evidence="12" id="KW-1185">Reference proteome</keyword>
<dbReference type="GO" id="GO:0005634">
    <property type="term" value="C:nucleus"/>
    <property type="evidence" value="ECO:0007669"/>
    <property type="project" value="UniProtKB-SubCell"/>
</dbReference>
<feature type="repeat" description="TPR" evidence="9">
    <location>
        <begin position="258"/>
        <end position="291"/>
    </location>
</feature>
<evidence type="ECO:0000256" key="8">
    <source>
        <dbReference type="ARBA" id="ARBA00061082"/>
    </source>
</evidence>
<feature type="compositionally biased region" description="Polar residues" evidence="10">
    <location>
        <begin position="891"/>
        <end position="901"/>
    </location>
</feature>
<dbReference type="InterPro" id="IPR011990">
    <property type="entry name" value="TPR-like_helical_dom_sf"/>
</dbReference>
<dbReference type="Gene3D" id="1.25.40.10">
    <property type="entry name" value="Tetratricopeptide repeat domain"/>
    <property type="match status" value="3"/>
</dbReference>
<dbReference type="PANTHER" id="PTHR14017">
    <property type="entry name" value="LYSINE-SPECIFIC DEMETHYLASE"/>
    <property type="match status" value="1"/>
</dbReference>
<dbReference type="Pfam" id="PF12895">
    <property type="entry name" value="ANAPC3"/>
    <property type="match status" value="1"/>
</dbReference>
<feature type="compositionally biased region" description="Pro residues" evidence="10">
    <location>
        <begin position="721"/>
        <end position="736"/>
    </location>
</feature>
<dbReference type="GO" id="GO:0000978">
    <property type="term" value="F:RNA polymerase II cis-regulatory region sequence-specific DNA binding"/>
    <property type="evidence" value="ECO:0007669"/>
    <property type="project" value="TreeGrafter"/>
</dbReference>
<feature type="compositionally biased region" description="Pro residues" evidence="10">
    <location>
        <begin position="660"/>
        <end position="685"/>
    </location>
</feature>
<dbReference type="HOGENOM" id="CLU_006762_2_1_1"/>
<dbReference type="InterPro" id="IPR051630">
    <property type="entry name" value="Corepressor-Demethylase"/>
</dbReference>
<evidence type="ECO:0000256" key="6">
    <source>
        <dbReference type="ARBA" id="ARBA00023163"/>
    </source>
</evidence>
<dbReference type="FunFam" id="1.25.40.10:FF:000078">
    <property type="entry name" value="Transcriptional corepressor Cyc8"/>
    <property type="match status" value="1"/>
</dbReference>
<proteinExistence type="inferred from homology"/>
<reference evidence="11 12" key="1">
    <citation type="journal article" date="2012" name="PLoS Pathog.">
        <title>Diverse lifestyles and strategies of plant pathogenesis encoded in the genomes of eighteen Dothideomycetes fungi.</title>
        <authorList>
            <person name="Ohm R.A."/>
            <person name="Feau N."/>
            <person name="Henrissat B."/>
            <person name="Schoch C.L."/>
            <person name="Horwitz B.A."/>
            <person name="Barry K.W."/>
            <person name="Condon B.J."/>
            <person name="Copeland A.C."/>
            <person name="Dhillon B."/>
            <person name="Glaser F."/>
            <person name="Hesse C.N."/>
            <person name="Kosti I."/>
            <person name="LaButti K."/>
            <person name="Lindquist E.A."/>
            <person name="Lucas S."/>
            <person name="Salamov A.A."/>
            <person name="Bradshaw R.E."/>
            <person name="Ciuffetti L."/>
            <person name="Hamelin R.C."/>
            <person name="Kema G.H.J."/>
            <person name="Lawrence C."/>
            <person name="Scott J.A."/>
            <person name="Spatafora J.W."/>
            <person name="Turgeon B.G."/>
            <person name="de Wit P.J.G.M."/>
            <person name="Zhong S."/>
            <person name="Goodwin S.B."/>
            <person name="Grigoriev I.V."/>
        </authorList>
    </citation>
    <scope>NUCLEOTIDE SEQUENCE [LARGE SCALE GENOMIC DNA]</scope>
    <source>
        <strain evidence="12">C5 / ATCC 48332 / race O</strain>
    </source>
</reference>
<feature type="compositionally biased region" description="Low complexity" evidence="10">
    <location>
        <begin position="585"/>
        <end position="595"/>
    </location>
</feature>
<dbReference type="STRING" id="701091.M2SUC0"/>
<dbReference type="OMA" id="LYHQQSN"/>
<feature type="repeat" description="TPR" evidence="9">
    <location>
        <begin position="474"/>
        <end position="507"/>
    </location>
</feature>
<keyword evidence="7" id="KW-0539">Nucleus</keyword>
<dbReference type="PROSITE" id="PS50293">
    <property type="entry name" value="TPR_REGION"/>
    <property type="match status" value="1"/>
</dbReference>
<dbReference type="OrthoDB" id="418911at2759"/>
<evidence type="ECO:0000256" key="3">
    <source>
        <dbReference type="ARBA" id="ARBA00022737"/>
    </source>
</evidence>
<accession>M2SUC0</accession>
<feature type="repeat" description="TPR" evidence="9">
    <location>
        <begin position="440"/>
        <end position="473"/>
    </location>
</feature>
<feature type="repeat" description="TPR" evidence="9">
    <location>
        <begin position="294"/>
        <end position="327"/>
    </location>
</feature>
<reference evidence="12" key="2">
    <citation type="journal article" date="2013" name="PLoS Genet.">
        <title>Comparative genome structure, secondary metabolite, and effector coding capacity across Cochliobolus pathogens.</title>
        <authorList>
            <person name="Condon B.J."/>
            <person name="Leng Y."/>
            <person name="Wu D."/>
            <person name="Bushley K.E."/>
            <person name="Ohm R.A."/>
            <person name="Otillar R."/>
            <person name="Martin J."/>
            <person name="Schackwitz W."/>
            <person name="Grimwood J."/>
            <person name="MohdZainudin N."/>
            <person name="Xue C."/>
            <person name="Wang R."/>
            <person name="Manning V.A."/>
            <person name="Dhillon B."/>
            <person name="Tu Z.J."/>
            <person name="Steffenson B.J."/>
            <person name="Salamov A."/>
            <person name="Sun H."/>
            <person name="Lowry S."/>
            <person name="LaButti K."/>
            <person name="Han J."/>
            <person name="Copeland A."/>
            <person name="Lindquist E."/>
            <person name="Barry K."/>
            <person name="Schmutz J."/>
            <person name="Baker S.E."/>
            <person name="Ciuffetti L.M."/>
            <person name="Grigoriev I.V."/>
            <person name="Zhong S."/>
            <person name="Turgeon B.G."/>
        </authorList>
    </citation>
    <scope>NUCLEOTIDE SEQUENCE [LARGE SCALE GENOMIC DNA]</scope>
    <source>
        <strain evidence="12">C5 / ATCC 48332 / race O</strain>
    </source>
</reference>
<evidence type="ECO:0000313" key="12">
    <source>
        <dbReference type="Proteomes" id="UP000016936"/>
    </source>
</evidence>
<evidence type="ECO:0000256" key="10">
    <source>
        <dbReference type="SAM" id="MobiDB-lite"/>
    </source>
</evidence>
<dbReference type="eggNOG" id="KOG1124">
    <property type="taxonomic scope" value="Eukaryota"/>
</dbReference>
<comment type="subcellular location">
    <subcellularLocation>
        <location evidence="1">Nucleus</location>
    </subcellularLocation>
</comment>
<keyword evidence="4 9" id="KW-0802">TPR repeat</keyword>
<dbReference type="PROSITE" id="PS50005">
    <property type="entry name" value="TPR"/>
    <property type="match status" value="7"/>
</dbReference>
<name>M2SUC0_COCH5</name>
<protein>
    <submittedName>
        <fullName evidence="11">Uncharacterized protein</fullName>
    </submittedName>
</protein>
<dbReference type="Pfam" id="PF13181">
    <property type="entry name" value="TPR_8"/>
    <property type="match status" value="1"/>
</dbReference>
<feature type="region of interest" description="Disordered" evidence="10">
    <location>
        <begin position="556"/>
        <end position="999"/>
    </location>
</feature>
<organism evidence="11 12">
    <name type="scientific">Cochliobolus heterostrophus (strain C5 / ATCC 48332 / race O)</name>
    <name type="common">Southern corn leaf blight fungus</name>
    <name type="synonym">Bipolaris maydis</name>
    <dbReference type="NCBI Taxonomy" id="701091"/>
    <lineage>
        <taxon>Eukaryota</taxon>
        <taxon>Fungi</taxon>
        <taxon>Dikarya</taxon>
        <taxon>Ascomycota</taxon>
        <taxon>Pezizomycotina</taxon>
        <taxon>Dothideomycetes</taxon>
        <taxon>Pleosporomycetidae</taxon>
        <taxon>Pleosporales</taxon>
        <taxon>Pleosporineae</taxon>
        <taxon>Pleosporaceae</taxon>
        <taxon>Bipolaris</taxon>
    </lineage>
</organism>
<dbReference type="InterPro" id="IPR019734">
    <property type="entry name" value="TPR_rpt"/>
</dbReference>
<feature type="repeat" description="TPR" evidence="9">
    <location>
        <begin position="190"/>
        <end position="223"/>
    </location>
</feature>
<feature type="compositionally biased region" description="Pro residues" evidence="10">
    <location>
        <begin position="751"/>
        <end position="760"/>
    </location>
</feature>
<evidence type="ECO:0000256" key="7">
    <source>
        <dbReference type="ARBA" id="ARBA00023242"/>
    </source>
</evidence>
<feature type="compositionally biased region" description="Basic and acidic residues" evidence="10">
    <location>
        <begin position="939"/>
        <end position="958"/>
    </location>
</feature>
<evidence type="ECO:0000313" key="11">
    <source>
        <dbReference type="EMBL" id="EMD88935.1"/>
    </source>
</evidence>
<keyword evidence="5" id="KW-0805">Transcription regulation</keyword>
<evidence type="ECO:0000256" key="1">
    <source>
        <dbReference type="ARBA" id="ARBA00004123"/>
    </source>
</evidence>
<dbReference type="PANTHER" id="PTHR14017:SF1">
    <property type="entry name" value="LD02225P"/>
    <property type="match status" value="1"/>
</dbReference>
<dbReference type="GO" id="GO:0000122">
    <property type="term" value="P:negative regulation of transcription by RNA polymerase II"/>
    <property type="evidence" value="ECO:0007669"/>
    <property type="project" value="TreeGrafter"/>
</dbReference>
<feature type="compositionally biased region" description="Low complexity" evidence="10">
    <location>
        <begin position="774"/>
        <end position="787"/>
    </location>
</feature>
<gene>
    <name evidence="11" type="ORF">COCHEDRAFT_1182453</name>
</gene>
<dbReference type="Proteomes" id="UP000016936">
    <property type="component" value="Unassembled WGS sequence"/>
</dbReference>
<feature type="compositionally biased region" description="Pro residues" evidence="10">
    <location>
        <begin position="596"/>
        <end position="606"/>
    </location>
</feature>
<feature type="repeat" description="TPR" evidence="9">
    <location>
        <begin position="331"/>
        <end position="364"/>
    </location>
</feature>
<sequence>MLSSVQSWLEGAAAADPKGLVLQAEAATRDPGYKLRRQQMIGSCQIAGRGRDALGDTSFLPRTRERRTICVSDVPSRAKQTTGSFRCGAMYGTCNTPLAPRPSSGALVCIQESARRPTPGHVGVHIIRVPLRAAVVLRASLSTPRLAPAGTLCKTRAQHPPHPAHAQVNGHPPHANQPKTSSQYLGQLTEAVWTQMGSLSEQMQDYDGAMQCYEQALKFNQWSVPAMQGIACILRTKDAFPAAVEYLRTILKVDPTNGDVWGSLGHCYLMMDDLQQAYSAYQQALYHLSDPKEPKLWYGIGILYDRYGSLEHAEEAFSQVMRMEPTFEKANEIYFRLGIIYKQQQKFNQSLDCFKYIVTNPPRPLTEEDIWFQIGHVYEQQKEFEAAKGAYRRVLERDPNHAKVLQQLGWLHHQQSTNYASQEQAIEYLEKSVASDQTDAQSWYLLGRCYMSQQKYPKAYEAYQQAVYRDGRNPTFWCSIGVLYYQINQYRDALDAYSRAIRLNPNISEVWYDLGTLYESCNNQTADALDAYQRAADLDPSNVHIKARLQLLQNGQTSAGAPNQGNAPIPQDVHPQAYQPASVHGPAAPQWGAPQPQQPPQGPAPPALAAGWDRPLAQIRDPGLPPQQLNPYEQREGIRPPTQHAPQRPASPRQEAPRPYAEPPRPPTSGPGPQGPAGPPPPVPGPMRRGMSPSPKTHHVAPSPYHPQPPQLTPQAAHAQPQPPVHQQPPPQPPQPTRISNPNYGPHAGSVPPPPPPPPTGLGGPPSQASTQGAVPPYSARPSSPAPEVRPIVENRTASPRNGYQGPYQHHPDSSTGGGIASGAPPPASAQAAAEQAARDRDERPPTAPPKRHREWEENDHITAKPPTNDEKRQKIEEPHSRRPTPPHRMSSPQVPRQSPQDGPDPRRFNDGYHPSEAAHHPPSLPPMATARPLSRMSETSKQERPEHHEPAARHMDVDENYDDEGDDSKPNAAKSERSSPRTAPTNGVTHALAAEQKP</sequence>
<feature type="compositionally biased region" description="Polar residues" evidence="10">
    <location>
        <begin position="556"/>
        <end position="566"/>
    </location>
</feature>
<dbReference type="Pfam" id="PF00515">
    <property type="entry name" value="TPR_1"/>
    <property type="match status" value="1"/>
</dbReference>
<evidence type="ECO:0000256" key="9">
    <source>
        <dbReference type="PROSITE-ProRule" id="PRU00339"/>
    </source>
</evidence>
<comment type="similarity">
    <text evidence="8">Belongs to the CYC8/SSN6 family.</text>
</comment>
<evidence type="ECO:0000256" key="5">
    <source>
        <dbReference type="ARBA" id="ARBA00023015"/>
    </source>
</evidence>
<dbReference type="AlphaFoldDB" id="M2SUC0"/>
<dbReference type="GO" id="GO:0017053">
    <property type="term" value="C:transcription repressor complex"/>
    <property type="evidence" value="ECO:0007669"/>
    <property type="project" value="TreeGrafter"/>
</dbReference>
<evidence type="ECO:0000256" key="2">
    <source>
        <dbReference type="ARBA" id="ARBA00022491"/>
    </source>
</evidence>
<keyword evidence="3" id="KW-0677">Repeat</keyword>
<dbReference type="EMBL" id="KB445580">
    <property type="protein sequence ID" value="EMD88935.1"/>
    <property type="molecule type" value="Genomic_DNA"/>
</dbReference>
<feature type="region of interest" description="Disordered" evidence="10">
    <location>
        <begin position="154"/>
        <end position="181"/>
    </location>
</feature>
<feature type="repeat" description="TPR" evidence="9">
    <location>
        <begin position="368"/>
        <end position="401"/>
    </location>
</feature>
<feature type="compositionally biased region" description="Basic and acidic residues" evidence="10">
    <location>
        <begin position="854"/>
        <end position="881"/>
    </location>
</feature>
<dbReference type="SUPFAM" id="SSF48452">
    <property type="entry name" value="TPR-like"/>
    <property type="match status" value="1"/>
</dbReference>
<dbReference type="SMART" id="SM00028">
    <property type="entry name" value="TPR"/>
    <property type="match status" value="10"/>
</dbReference>
<dbReference type="GO" id="GO:0031490">
    <property type="term" value="F:chromatin DNA binding"/>
    <property type="evidence" value="ECO:0007669"/>
    <property type="project" value="TreeGrafter"/>
</dbReference>